<dbReference type="InterPro" id="IPR033767">
    <property type="entry name" value="Tail_Gp11"/>
</dbReference>
<proteinExistence type="predicted"/>
<dbReference type="Proteomes" id="UP000001864">
    <property type="component" value="Segment"/>
</dbReference>
<sequence>MLRSNEVSIEAGDELEAINDILAAIGESAVSTLEGDTNADVANARRILNRINRQVQSKGWTFNIEEGATLTPDVFSKLITYSPDYLVMLPVGGTIAYVNRGGYVYDRINNTDQFESPIQVNLIRLKPYSEMPECFRSWIIAKASRQFNMRFFGATELDVILSQEEEEARIDCNTYEIESGNYNMLAGDVFVGGLLNR</sequence>
<gene>
    <name evidence="1" type="ORF">MmP1_gp38</name>
</gene>
<name>B4YQG8_9CAUD</name>
<dbReference type="Pfam" id="PF17212">
    <property type="entry name" value="Tube"/>
    <property type="match status" value="1"/>
</dbReference>
<dbReference type="EMBL" id="EU652770">
    <property type="protein sequence ID" value="ACF42038.1"/>
    <property type="molecule type" value="Genomic_DNA"/>
</dbReference>
<evidence type="ECO:0000313" key="1">
    <source>
        <dbReference type="EMBL" id="ACF42038.1"/>
    </source>
</evidence>
<protein>
    <submittedName>
        <fullName evidence="1">Tail tubular protein A</fullName>
    </submittedName>
</protein>
<dbReference type="OrthoDB" id="9247at10239"/>
<keyword evidence="2" id="KW-1185">Reference proteome</keyword>
<dbReference type="GeneID" id="6492587"/>
<reference evidence="1 2" key="1">
    <citation type="journal article" date="2010" name="Genomics">
        <title>Identification of lytic bacteriophage MmP1, assigned to a new member of T7-like phages infecting Morganella morganii.</title>
        <authorList>
            <person name="Zhu J."/>
            <person name="Rao X."/>
            <person name="Tan Y."/>
            <person name="Xiong K."/>
            <person name="Hu Z."/>
            <person name="Chen Z."/>
            <person name="Jin X."/>
            <person name="Li S."/>
            <person name="Chen Y."/>
            <person name="Hu F."/>
        </authorList>
    </citation>
    <scope>NUCLEOTIDE SEQUENCE [LARGE SCALE GENOMIC DNA]</scope>
</reference>
<accession>B4YQG8</accession>
<evidence type="ECO:0000313" key="2">
    <source>
        <dbReference type="Proteomes" id="UP000001864"/>
    </source>
</evidence>
<dbReference type="KEGG" id="vg:6492587"/>
<organism evidence="1 2">
    <name type="scientific">Morganella phage MmP1</name>
    <dbReference type="NCBI Taxonomy" id="526118"/>
    <lineage>
        <taxon>Viruses</taxon>
        <taxon>Duplodnaviria</taxon>
        <taxon>Heunggongvirae</taxon>
        <taxon>Uroviricota</taxon>
        <taxon>Caudoviricetes</taxon>
        <taxon>Autographivirales</taxon>
        <taxon>Autotranscriptaviridae</taxon>
        <taxon>Studiervirinae</taxon>
        <taxon>Minipunavirus</taxon>
        <taxon>Minipunavirus MmP1</taxon>
    </lineage>
</organism>
<dbReference type="RefSeq" id="YP_002048659.1">
    <property type="nucleotide sequence ID" value="NC_011085.3"/>
</dbReference>